<dbReference type="InterPro" id="IPR045030">
    <property type="entry name" value="LYSM1-4"/>
</dbReference>
<protein>
    <recommendedName>
        <fullName evidence="3">LysM domain-containing protein</fullName>
    </recommendedName>
</protein>
<keyword evidence="2" id="KW-1185">Reference proteome</keyword>
<proteinExistence type="predicted"/>
<organism evidence="1 2">
    <name type="scientific">Carnegiea gigantea</name>
    <dbReference type="NCBI Taxonomy" id="171969"/>
    <lineage>
        <taxon>Eukaryota</taxon>
        <taxon>Viridiplantae</taxon>
        <taxon>Streptophyta</taxon>
        <taxon>Embryophyta</taxon>
        <taxon>Tracheophyta</taxon>
        <taxon>Spermatophyta</taxon>
        <taxon>Magnoliopsida</taxon>
        <taxon>eudicotyledons</taxon>
        <taxon>Gunneridae</taxon>
        <taxon>Pentapetalae</taxon>
        <taxon>Caryophyllales</taxon>
        <taxon>Cactineae</taxon>
        <taxon>Cactaceae</taxon>
        <taxon>Cactoideae</taxon>
        <taxon>Echinocereeae</taxon>
        <taxon>Carnegiea</taxon>
    </lineage>
</organism>
<dbReference type="AlphaFoldDB" id="A0A9Q1JWL6"/>
<dbReference type="InterPro" id="IPR036779">
    <property type="entry name" value="LysM_dom_sf"/>
</dbReference>
<accession>A0A9Q1JWL6</accession>
<evidence type="ECO:0000313" key="1">
    <source>
        <dbReference type="EMBL" id="KAJ8432671.1"/>
    </source>
</evidence>
<comment type="caution">
    <text evidence="1">The sequence shown here is derived from an EMBL/GenBank/DDBJ whole genome shotgun (WGS) entry which is preliminary data.</text>
</comment>
<dbReference type="EMBL" id="JAKOGI010000593">
    <property type="protein sequence ID" value="KAJ8432671.1"/>
    <property type="molecule type" value="Genomic_DNA"/>
</dbReference>
<dbReference type="Gene3D" id="3.10.350.10">
    <property type="entry name" value="LysM domain"/>
    <property type="match status" value="1"/>
</dbReference>
<dbReference type="OrthoDB" id="538216at2759"/>
<dbReference type="PANTHER" id="PTHR20932:SF8">
    <property type="entry name" value="LD22649P"/>
    <property type="match status" value="1"/>
</dbReference>
<sequence length="180" mass="20779">MPWSSVADDREIQTAAFKVPMKLKENVANPSSESFQRDNSLSKSAISRHLDRGDSIASLAIKYRVWVMDMKRLNNIMSNRGTCSRDVLLIPVSNPDILVTCTCYLELDLHPIQKLWFYIWREDPMGSTRPFLCQSKPQIKARRGLVEYLRKSMQVDSGTPHYYLPKKDHIGPHNKNHSDF</sequence>
<name>A0A9Q1JWL6_9CARY</name>
<dbReference type="Proteomes" id="UP001153076">
    <property type="component" value="Unassembled WGS sequence"/>
</dbReference>
<gene>
    <name evidence="1" type="ORF">Cgig2_002058</name>
</gene>
<dbReference type="PANTHER" id="PTHR20932">
    <property type="entry name" value="LYSM AND PUTATIVE PEPTIDOGLYCAN-BINDING DOMAIN-CONTAINING PROTEIN"/>
    <property type="match status" value="1"/>
</dbReference>
<evidence type="ECO:0000313" key="2">
    <source>
        <dbReference type="Proteomes" id="UP001153076"/>
    </source>
</evidence>
<evidence type="ECO:0008006" key="3">
    <source>
        <dbReference type="Google" id="ProtNLM"/>
    </source>
</evidence>
<reference evidence="1" key="1">
    <citation type="submission" date="2022-04" db="EMBL/GenBank/DDBJ databases">
        <title>Carnegiea gigantea Genome sequencing and assembly v2.</title>
        <authorList>
            <person name="Copetti D."/>
            <person name="Sanderson M.J."/>
            <person name="Burquez A."/>
            <person name="Wojciechowski M.F."/>
        </authorList>
    </citation>
    <scope>NUCLEOTIDE SEQUENCE</scope>
    <source>
        <strain evidence="1">SGP5-SGP5p</strain>
        <tissue evidence="1">Aerial part</tissue>
    </source>
</reference>